<evidence type="ECO:0000256" key="3">
    <source>
        <dbReference type="ARBA" id="ARBA00023274"/>
    </source>
</evidence>
<dbReference type="Pfam" id="PF01283">
    <property type="entry name" value="Ribosomal_S26e"/>
    <property type="match status" value="1"/>
</dbReference>
<feature type="compositionally biased region" description="Basic and acidic residues" evidence="5">
    <location>
        <begin position="87"/>
        <end position="113"/>
    </location>
</feature>
<name>A0A5J4X3E2_9EUKA</name>
<keyword evidence="2 4" id="KW-0689">Ribosomal protein</keyword>
<protein>
    <recommendedName>
        <fullName evidence="4">40S ribosomal protein S26</fullName>
    </recommendedName>
</protein>
<accession>A0A5J4X3E2</accession>
<dbReference type="FunFam" id="3.30.1740.20:FF:000001">
    <property type="entry name" value="40S ribosomal protein S26"/>
    <property type="match status" value="1"/>
</dbReference>
<dbReference type="OrthoDB" id="10262653at2759"/>
<dbReference type="AlphaFoldDB" id="A0A5J4X3E2"/>
<organism evidence="6 7">
    <name type="scientific">Streblomastix strix</name>
    <dbReference type="NCBI Taxonomy" id="222440"/>
    <lineage>
        <taxon>Eukaryota</taxon>
        <taxon>Metamonada</taxon>
        <taxon>Preaxostyla</taxon>
        <taxon>Oxymonadida</taxon>
        <taxon>Streblomastigidae</taxon>
        <taxon>Streblomastix</taxon>
    </lineage>
</organism>
<comment type="similarity">
    <text evidence="1 4">Belongs to the eukaryotic ribosomal protein eS26 family.</text>
</comment>
<dbReference type="PANTHER" id="PTHR12538:SF0">
    <property type="entry name" value="40S RIBOSOMAL PROTEIN S26"/>
    <property type="match status" value="1"/>
</dbReference>
<dbReference type="GO" id="GO:0006412">
    <property type="term" value="P:translation"/>
    <property type="evidence" value="ECO:0007669"/>
    <property type="project" value="InterPro"/>
</dbReference>
<gene>
    <name evidence="6" type="ORF">EZS28_002726</name>
</gene>
<evidence type="ECO:0000313" key="6">
    <source>
        <dbReference type="EMBL" id="KAA6401754.1"/>
    </source>
</evidence>
<comment type="caution">
    <text evidence="6">The sequence shown here is derived from an EMBL/GenBank/DDBJ whole genome shotgun (WGS) entry which is preliminary data.</text>
</comment>
<dbReference type="GO" id="GO:0003735">
    <property type="term" value="F:structural constituent of ribosome"/>
    <property type="evidence" value="ECO:0007669"/>
    <property type="project" value="InterPro"/>
</dbReference>
<evidence type="ECO:0000256" key="1">
    <source>
        <dbReference type="ARBA" id="ARBA00008596"/>
    </source>
</evidence>
<evidence type="ECO:0000256" key="4">
    <source>
        <dbReference type="RuleBase" id="RU363128"/>
    </source>
</evidence>
<feature type="compositionally biased region" description="Gly residues" evidence="5">
    <location>
        <begin position="115"/>
        <end position="126"/>
    </location>
</feature>
<evidence type="ECO:0000256" key="2">
    <source>
        <dbReference type="ARBA" id="ARBA00022980"/>
    </source>
</evidence>
<evidence type="ECO:0000256" key="5">
    <source>
        <dbReference type="SAM" id="MobiDB-lite"/>
    </source>
</evidence>
<feature type="region of interest" description="Disordered" evidence="5">
    <location>
        <begin position="82"/>
        <end position="133"/>
    </location>
</feature>
<dbReference type="InterPro" id="IPR038551">
    <property type="entry name" value="Ribosomal_eS26_sf"/>
</dbReference>
<dbReference type="GO" id="GO:0022627">
    <property type="term" value="C:cytosolic small ribosomal subunit"/>
    <property type="evidence" value="ECO:0007669"/>
    <property type="project" value="TreeGrafter"/>
</dbReference>
<sequence>MPFKRRNGGRSKNNRGHVNPVRCDNCGRCTPKDKAIKRFVIRNMVEAAALNDLKQATAFETYTIPKLYMKLQYCVSCAVHSHSVRVRSREDRRNREPPVRKNFNKDQQNKQKDGQQGGAGASGGAGAPQNAPK</sequence>
<dbReference type="Gene3D" id="3.30.1740.20">
    <property type="entry name" value="Ribosomal protein S26e"/>
    <property type="match status" value="1"/>
</dbReference>
<keyword evidence="3 4" id="KW-0687">Ribonucleoprotein</keyword>
<dbReference type="PANTHER" id="PTHR12538">
    <property type="entry name" value="40S RIBOSOMAL PROTEIN S26"/>
    <property type="match status" value="1"/>
</dbReference>
<dbReference type="GO" id="GO:0003729">
    <property type="term" value="F:mRNA binding"/>
    <property type="evidence" value="ECO:0007669"/>
    <property type="project" value="TreeGrafter"/>
</dbReference>
<dbReference type="InterPro" id="IPR000892">
    <property type="entry name" value="Ribosomal_eS26"/>
</dbReference>
<evidence type="ECO:0000313" key="7">
    <source>
        <dbReference type="Proteomes" id="UP000324800"/>
    </source>
</evidence>
<dbReference type="EMBL" id="SNRW01000339">
    <property type="protein sequence ID" value="KAA6401754.1"/>
    <property type="molecule type" value="Genomic_DNA"/>
</dbReference>
<reference evidence="6 7" key="1">
    <citation type="submission" date="2019-03" db="EMBL/GenBank/DDBJ databases">
        <title>Single cell metagenomics reveals metabolic interactions within the superorganism composed of flagellate Streblomastix strix and complex community of Bacteroidetes bacteria on its surface.</title>
        <authorList>
            <person name="Treitli S.C."/>
            <person name="Kolisko M."/>
            <person name="Husnik F."/>
            <person name="Keeling P."/>
            <person name="Hampl V."/>
        </authorList>
    </citation>
    <scope>NUCLEOTIDE SEQUENCE [LARGE SCALE GENOMIC DNA]</scope>
    <source>
        <strain evidence="6">ST1C</strain>
    </source>
</reference>
<dbReference type="Proteomes" id="UP000324800">
    <property type="component" value="Unassembled WGS sequence"/>
</dbReference>
<proteinExistence type="inferred from homology"/>